<gene>
    <name evidence="4" type="ORF">I0K15_09135</name>
</gene>
<dbReference type="CDD" id="cd06819">
    <property type="entry name" value="PLPDE_III_LS_D-TA"/>
    <property type="match status" value="1"/>
</dbReference>
<dbReference type="RefSeq" id="WP_196105127.1">
    <property type="nucleotide sequence ID" value="NZ_CP064942.1"/>
</dbReference>
<dbReference type="Proteomes" id="UP000594800">
    <property type="component" value="Chromosome"/>
</dbReference>
<dbReference type="PANTHER" id="PTHR28004:SF2">
    <property type="entry name" value="D-SERINE DEHYDRATASE"/>
    <property type="match status" value="1"/>
</dbReference>
<evidence type="ECO:0000313" key="5">
    <source>
        <dbReference type="Proteomes" id="UP000594800"/>
    </source>
</evidence>
<keyword evidence="5" id="KW-1185">Reference proteome</keyword>
<proteinExistence type="inferred from homology"/>
<dbReference type="SUPFAM" id="SSF51419">
    <property type="entry name" value="PLP-binding barrel"/>
    <property type="match status" value="1"/>
</dbReference>
<dbReference type="Pfam" id="PF01168">
    <property type="entry name" value="Ala_racemase_N"/>
    <property type="match status" value="1"/>
</dbReference>
<dbReference type="GO" id="GO:0008721">
    <property type="term" value="F:D-serine ammonia-lyase activity"/>
    <property type="evidence" value="ECO:0007669"/>
    <property type="project" value="TreeGrafter"/>
</dbReference>
<name>A0A7S9QEE3_9RHOB</name>
<dbReference type="Pfam" id="PF14031">
    <property type="entry name" value="D-ser_dehydrat"/>
    <property type="match status" value="1"/>
</dbReference>
<dbReference type="SMART" id="SM01119">
    <property type="entry name" value="D-ser_dehydrat"/>
    <property type="match status" value="1"/>
</dbReference>
<dbReference type="PANTHER" id="PTHR28004">
    <property type="entry name" value="ZGC:162816-RELATED"/>
    <property type="match status" value="1"/>
</dbReference>
<dbReference type="GO" id="GO:0036088">
    <property type="term" value="P:D-serine catabolic process"/>
    <property type="evidence" value="ECO:0007669"/>
    <property type="project" value="TreeGrafter"/>
</dbReference>
<dbReference type="AlphaFoldDB" id="A0A7S9QEE3"/>
<dbReference type="InterPro" id="IPR051466">
    <property type="entry name" value="D-amino_acid_metab_enzyme"/>
</dbReference>
<comment type="similarity">
    <text evidence="1">Belongs to the DSD1 family.</text>
</comment>
<dbReference type="InterPro" id="IPR029066">
    <property type="entry name" value="PLP-binding_barrel"/>
</dbReference>
<dbReference type="InterPro" id="IPR001608">
    <property type="entry name" value="Ala_racemase_N"/>
</dbReference>
<evidence type="ECO:0000256" key="2">
    <source>
        <dbReference type="ARBA" id="ARBA00023239"/>
    </source>
</evidence>
<reference evidence="4 5" key="1">
    <citation type="submission" date="2020-11" db="EMBL/GenBank/DDBJ databases">
        <title>Description of Pontivivens ytuae sp. nov. isolated from deep sea sediment of Mariana Trench.</title>
        <authorList>
            <person name="Wang Z."/>
            <person name="Sun Q.-L."/>
            <person name="Xu X.-D."/>
            <person name="Tang Y.-Z."/>
            <person name="Zhang J."/>
        </authorList>
    </citation>
    <scope>NUCLEOTIDE SEQUENCE [LARGE SCALE GENOMIC DNA]</scope>
    <source>
        <strain evidence="4 5">MT2928</strain>
    </source>
</reference>
<dbReference type="InterPro" id="IPR026956">
    <property type="entry name" value="D-ser_dehydrat-like_dom"/>
</dbReference>
<dbReference type="Gene3D" id="3.20.20.10">
    <property type="entry name" value="Alanine racemase"/>
    <property type="match status" value="1"/>
</dbReference>
<dbReference type="Gene3D" id="2.40.37.20">
    <property type="entry name" value="D-serine dehydratase-like domain"/>
    <property type="match status" value="1"/>
</dbReference>
<keyword evidence="2" id="KW-0456">Lyase</keyword>
<evidence type="ECO:0000313" key="4">
    <source>
        <dbReference type="EMBL" id="QPH55865.1"/>
    </source>
</evidence>
<dbReference type="EMBL" id="CP064942">
    <property type="protein sequence ID" value="QPH55865.1"/>
    <property type="molecule type" value="Genomic_DNA"/>
</dbReference>
<dbReference type="InterPro" id="IPR042208">
    <property type="entry name" value="D-ser_dehydrat-like_sf"/>
</dbReference>
<organism evidence="4 5">
    <name type="scientific">Pontivivens ytuae</name>
    <dbReference type="NCBI Taxonomy" id="2789856"/>
    <lineage>
        <taxon>Bacteria</taxon>
        <taxon>Pseudomonadati</taxon>
        <taxon>Pseudomonadota</taxon>
        <taxon>Alphaproteobacteria</taxon>
        <taxon>Rhodobacterales</taxon>
        <taxon>Paracoccaceae</taxon>
        <taxon>Pontivivens</taxon>
    </lineage>
</organism>
<protein>
    <submittedName>
        <fullName evidence="4">DSD1 family PLP-dependent enzyme</fullName>
    </submittedName>
</protein>
<sequence length="361" mass="37735">MIVGLDVPAEIGMAEAEVQTPALLIDLDAFDANLAAMRRIAEEAGIALRPHAKTHKSVDVAKAQIERGGARGICCQKVSEAEVFVAGGIADVFVTNEVRDPAKIARLKALAEHARIGVCVDDPAAVAELAGAPLHVYVEIDVGQGRCGCAPEDAADIARRIVETPGLTLAGLQAYQGAAQHLPDRDAAMARVMDGVRTALAGLDGEGIACPEVTGAGTGSYAHEIASGLYTELQCGSYIFMDADYRARGGDGVSPFRHALFVLAGIMSRAPGRAICDAGLKAMSMESGLPLVSGIEGVAYVGPSDEHGTIDDPVGRLAINDRVRLIPGHCDPTCNLHDWYVGVRGGVVETLWPVSARGKVW</sequence>
<accession>A0A7S9QEE3</accession>
<dbReference type="KEGG" id="poz:I0K15_09135"/>
<evidence type="ECO:0000259" key="3">
    <source>
        <dbReference type="SMART" id="SM01119"/>
    </source>
</evidence>
<feature type="domain" description="D-serine dehydratase-like" evidence="3">
    <location>
        <begin position="259"/>
        <end position="344"/>
    </location>
</feature>
<evidence type="ECO:0000256" key="1">
    <source>
        <dbReference type="ARBA" id="ARBA00005323"/>
    </source>
</evidence>